<evidence type="ECO:0000256" key="3">
    <source>
        <dbReference type="ARBA" id="ARBA00022833"/>
    </source>
</evidence>
<evidence type="ECO:0000259" key="5">
    <source>
        <dbReference type="PROSITE" id="PS50089"/>
    </source>
</evidence>
<evidence type="ECO:0000313" key="6">
    <source>
        <dbReference type="EMBL" id="EFP10165.1"/>
    </source>
</evidence>
<dbReference type="OrthoDB" id="5798790at2759"/>
<evidence type="ECO:0000256" key="4">
    <source>
        <dbReference type="PROSITE-ProRule" id="PRU00175"/>
    </source>
</evidence>
<protein>
    <recommendedName>
        <fullName evidence="5">RING-type domain-containing protein</fullName>
    </recommendedName>
</protein>
<evidence type="ECO:0000313" key="7">
    <source>
        <dbReference type="Proteomes" id="UP000008281"/>
    </source>
</evidence>
<dbReference type="InParanoid" id="E3MVA4"/>
<dbReference type="PROSITE" id="PS00518">
    <property type="entry name" value="ZF_RING_1"/>
    <property type="match status" value="1"/>
</dbReference>
<dbReference type="InterPro" id="IPR001841">
    <property type="entry name" value="Znf_RING"/>
</dbReference>
<keyword evidence="7" id="KW-1185">Reference proteome</keyword>
<dbReference type="GO" id="GO:0008270">
    <property type="term" value="F:zinc ion binding"/>
    <property type="evidence" value="ECO:0007669"/>
    <property type="project" value="UniProtKB-KW"/>
</dbReference>
<dbReference type="eggNOG" id="ENOG502TJI7">
    <property type="taxonomic scope" value="Eukaryota"/>
</dbReference>
<organism evidence="7">
    <name type="scientific">Caenorhabditis remanei</name>
    <name type="common">Caenorhabditis vulgaris</name>
    <dbReference type="NCBI Taxonomy" id="31234"/>
    <lineage>
        <taxon>Eukaryota</taxon>
        <taxon>Metazoa</taxon>
        <taxon>Ecdysozoa</taxon>
        <taxon>Nematoda</taxon>
        <taxon>Chromadorea</taxon>
        <taxon>Rhabditida</taxon>
        <taxon>Rhabditina</taxon>
        <taxon>Rhabditomorpha</taxon>
        <taxon>Rhabditoidea</taxon>
        <taxon>Rhabditidae</taxon>
        <taxon>Peloderinae</taxon>
        <taxon>Caenorhabditis</taxon>
    </lineage>
</organism>
<sequence length="486" mass="56941">MIQLDSLICHGCRDESNVTLFDNENCRPIRGTCGHSICEVCVEADPKVKCPTCYKREAFLNQPVNYAALDIPKEYEKHIFEKVKEWWQGYLDTTTTEDQIYEYGHSDLGREVRYPGYCADCFQKDNLKLCLTCKDTKPYKGMHILSYAVCDSCAVAEYGDKKLERYRDHMEPTSEKSECHLCHKKTTDLKFDGSLLERRSDYPFEKYCFCANCALDNHEGHQVVMTIHLHLSKEWRSVRDTAAEIMRKLLRYKRMMLTMDELIKLLKNPNCYVEDKMAEKMEDGTMGSIECDTVRANQYRNREGTIEKTLSSLVTQYEQFQKLDSVCKCVDLWKDVVRLNIFDFKERSPHFHSMADKAHLEKKFDVCPYQLPTSGPEKRSLLKLIEKGKSLTQPFKMDIFKEVRRGRFRNVYCFPAKRNEKSNIYSEDKEFSQHLAEGREQSESFLKHIKTLPSSVYNDPGHLIYPDAADSWRFEEHTPWNLRGTE</sequence>
<feature type="domain" description="RING-type" evidence="5">
    <location>
        <begin position="9"/>
        <end position="53"/>
    </location>
</feature>
<evidence type="ECO:0000256" key="1">
    <source>
        <dbReference type="ARBA" id="ARBA00022723"/>
    </source>
</evidence>
<gene>
    <name evidence="6" type="ORF">CRE_24580</name>
</gene>
<dbReference type="HOGENOM" id="CLU_042453_0_0_1"/>
<dbReference type="InterPro" id="IPR017907">
    <property type="entry name" value="Znf_RING_CS"/>
</dbReference>
<dbReference type="Proteomes" id="UP000008281">
    <property type="component" value="Unassembled WGS sequence"/>
</dbReference>
<dbReference type="EMBL" id="DS268482">
    <property type="protein sequence ID" value="EFP10165.1"/>
    <property type="molecule type" value="Genomic_DNA"/>
</dbReference>
<proteinExistence type="predicted"/>
<dbReference type="OMA" id="HSMADKA"/>
<keyword evidence="2 4" id="KW-0863">Zinc-finger</keyword>
<dbReference type="AlphaFoldDB" id="E3MVA4"/>
<name>E3MVA4_CAERE</name>
<evidence type="ECO:0000256" key="2">
    <source>
        <dbReference type="ARBA" id="ARBA00022771"/>
    </source>
</evidence>
<reference evidence="6" key="1">
    <citation type="submission" date="2007-07" db="EMBL/GenBank/DDBJ databases">
        <title>PCAP assembly of the Caenorhabditis remanei genome.</title>
        <authorList>
            <consortium name="The Caenorhabditis remanei Sequencing Consortium"/>
            <person name="Wilson R.K."/>
        </authorList>
    </citation>
    <scope>NUCLEOTIDE SEQUENCE [LARGE SCALE GENOMIC DNA]</scope>
    <source>
        <strain evidence="6">PB4641</strain>
    </source>
</reference>
<dbReference type="SUPFAM" id="SSF57850">
    <property type="entry name" value="RING/U-box"/>
    <property type="match status" value="1"/>
</dbReference>
<keyword evidence="1" id="KW-0479">Metal-binding</keyword>
<accession>E3MVA4</accession>
<dbReference type="SMART" id="SM00184">
    <property type="entry name" value="RING"/>
    <property type="match status" value="1"/>
</dbReference>
<dbReference type="PROSITE" id="PS50089">
    <property type="entry name" value="ZF_RING_2"/>
    <property type="match status" value="1"/>
</dbReference>
<keyword evidence="3" id="KW-0862">Zinc</keyword>